<feature type="domain" description="Peptidase M20 dimerisation" evidence="2">
    <location>
        <begin position="198"/>
        <end position="294"/>
    </location>
</feature>
<keyword evidence="3" id="KW-0378">Hydrolase</keyword>
<dbReference type="Gene3D" id="3.40.630.10">
    <property type="entry name" value="Zn peptidases"/>
    <property type="match status" value="1"/>
</dbReference>
<feature type="binding site" evidence="1">
    <location>
        <position position="177"/>
    </location>
    <ligand>
        <name>Mn(2+)</name>
        <dbReference type="ChEBI" id="CHEBI:29035"/>
        <label>2</label>
    </ligand>
</feature>
<dbReference type="Pfam" id="PF07687">
    <property type="entry name" value="M20_dimer"/>
    <property type="match status" value="1"/>
</dbReference>
<dbReference type="AlphaFoldDB" id="A0A4P7QG93"/>
<dbReference type="PANTHER" id="PTHR11014:SF63">
    <property type="entry name" value="METALLOPEPTIDASE, PUTATIVE (AFU_ORTHOLOGUE AFUA_6G09600)-RELATED"/>
    <property type="match status" value="1"/>
</dbReference>
<evidence type="ECO:0000256" key="1">
    <source>
        <dbReference type="PIRSR" id="PIRSR005962-1"/>
    </source>
</evidence>
<sequence length="408" mass="44348">MSTPSSSATAPQQAIADFINSHGTDLTWQRPFYEDLHANPELSHEEERTAGKILERLDAMDCEVVSGIGGHGIVAIFRNGEGPSVLMRADFDALPVKEESGLSYASTNDYMHACGHDMHATALMGVCEVLNAQRQAWTGTFLALFQPAEETSVGAKYMIADDLVSRVPAPDICLGQHVLPGKAGLVMSKPGPVLAGCDSLRIRVTGRSAHASMPHNSIDPTFLAAMIVVRLQGIVGREVAPHEFFVISVGELHSGDKNNIIPDYAELVLNTRYYDTALAERVYGSLERMVRAECEASGCTVEPTFEFFAHGEVTDNDPAADAAIRPTFDSVFGELSITTEPSTASEDFCYLPQAWGVPYYYWFIGSTPESLMDNPPVNHQANFIPEYEPTVDSSTKAGLAAVLTYLHR</sequence>
<dbReference type="EMBL" id="CP039247">
    <property type="protein sequence ID" value="QCB28745.1"/>
    <property type="molecule type" value="Genomic_DNA"/>
</dbReference>
<feature type="binding site" evidence="1">
    <location>
        <position position="116"/>
    </location>
    <ligand>
        <name>Mn(2+)</name>
        <dbReference type="ChEBI" id="CHEBI:29035"/>
        <label>2</label>
    </ligand>
</feature>
<feature type="binding site" evidence="1">
    <location>
        <position position="150"/>
    </location>
    <ligand>
        <name>Mn(2+)</name>
        <dbReference type="ChEBI" id="CHEBI:29035"/>
        <label>2</label>
    </ligand>
</feature>
<dbReference type="NCBIfam" id="TIGR01891">
    <property type="entry name" value="amidohydrolases"/>
    <property type="match status" value="1"/>
</dbReference>
<organism evidence="3 4">
    <name type="scientific">Corynebacterium endometrii</name>
    <dbReference type="NCBI Taxonomy" id="2488819"/>
    <lineage>
        <taxon>Bacteria</taxon>
        <taxon>Bacillati</taxon>
        <taxon>Actinomycetota</taxon>
        <taxon>Actinomycetes</taxon>
        <taxon>Mycobacteriales</taxon>
        <taxon>Corynebacteriaceae</taxon>
        <taxon>Corynebacterium</taxon>
    </lineage>
</organism>
<dbReference type="GO" id="GO:0046872">
    <property type="term" value="F:metal ion binding"/>
    <property type="evidence" value="ECO:0007669"/>
    <property type="project" value="UniProtKB-KW"/>
</dbReference>
<dbReference type="SUPFAM" id="SSF53187">
    <property type="entry name" value="Zn-dependent exopeptidases"/>
    <property type="match status" value="1"/>
</dbReference>
<proteinExistence type="predicted"/>
<dbReference type="PANTHER" id="PTHR11014">
    <property type="entry name" value="PEPTIDASE M20 FAMILY MEMBER"/>
    <property type="match status" value="1"/>
</dbReference>
<dbReference type="InterPro" id="IPR002933">
    <property type="entry name" value="Peptidase_M20"/>
</dbReference>
<dbReference type="GO" id="GO:0016787">
    <property type="term" value="F:hydrolase activity"/>
    <property type="evidence" value="ECO:0007669"/>
    <property type="project" value="UniProtKB-KW"/>
</dbReference>
<dbReference type="Gene3D" id="3.30.70.360">
    <property type="match status" value="1"/>
</dbReference>
<dbReference type="Pfam" id="PF01546">
    <property type="entry name" value="Peptidase_M20"/>
    <property type="match status" value="1"/>
</dbReference>
<dbReference type="PIRSF" id="PIRSF005962">
    <property type="entry name" value="Pept_M20D_amidohydro"/>
    <property type="match status" value="1"/>
</dbReference>
<reference evidence="3 4" key="1">
    <citation type="submission" date="2019-04" db="EMBL/GenBank/DDBJ databases">
        <title>Corynebacterium endometrii sp. nov., isolated from the uterus of a cow with endometritis.</title>
        <authorList>
            <person name="Ballas P."/>
            <person name="Ruckert C."/>
            <person name="Wagener K."/>
            <person name="Drillich M."/>
            <person name="Kaempfer P."/>
            <person name="Busse H.-J."/>
            <person name="Ehling-Schulz M."/>
        </authorList>
    </citation>
    <scope>NUCLEOTIDE SEQUENCE [LARGE SCALE GENOMIC DNA]</scope>
    <source>
        <strain evidence="3 4">LMM-1653</strain>
    </source>
</reference>
<feature type="binding site" evidence="1">
    <location>
        <position position="114"/>
    </location>
    <ligand>
        <name>Mn(2+)</name>
        <dbReference type="ChEBI" id="CHEBI:29035"/>
        <label>2</label>
    </ligand>
</feature>
<evidence type="ECO:0000259" key="2">
    <source>
        <dbReference type="Pfam" id="PF07687"/>
    </source>
</evidence>
<feature type="binding site" evidence="1">
    <location>
        <position position="379"/>
    </location>
    <ligand>
        <name>Mn(2+)</name>
        <dbReference type="ChEBI" id="CHEBI:29035"/>
        <label>2</label>
    </ligand>
</feature>
<dbReference type="OrthoDB" id="9777385at2"/>
<keyword evidence="1" id="KW-0464">Manganese</keyword>
<evidence type="ECO:0000313" key="3">
    <source>
        <dbReference type="EMBL" id="QCB28745.1"/>
    </source>
</evidence>
<dbReference type="EC" id="3.-.-.-" evidence="3"/>
<dbReference type="KEGG" id="cee:CENDO_07355"/>
<dbReference type="Proteomes" id="UP000296352">
    <property type="component" value="Chromosome"/>
</dbReference>
<keyword evidence="1" id="KW-0479">Metal-binding</keyword>
<dbReference type="SUPFAM" id="SSF55031">
    <property type="entry name" value="Bacterial exopeptidase dimerisation domain"/>
    <property type="match status" value="1"/>
</dbReference>
<dbReference type="InterPro" id="IPR017439">
    <property type="entry name" value="Amidohydrolase"/>
</dbReference>
<dbReference type="InterPro" id="IPR036264">
    <property type="entry name" value="Bact_exopeptidase_dim_dom"/>
</dbReference>
<name>A0A4P7QG93_9CORY</name>
<protein>
    <submittedName>
        <fullName evidence="3">Putative hydrolase YxeP</fullName>
        <ecNumber evidence="3">3.-.-.-</ecNumber>
    </submittedName>
</protein>
<gene>
    <name evidence="3" type="primary">yxeP2</name>
    <name evidence="3" type="ORF">CENDO_07355</name>
</gene>
<dbReference type="InterPro" id="IPR011650">
    <property type="entry name" value="Peptidase_M20_dimer"/>
</dbReference>
<dbReference type="RefSeq" id="WP_136141445.1">
    <property type="nucleotide sequence ID" value="NZ_CP039247.1"/>
</dbReference>
<accession>A0A4P7QG93</accession>
<evidence type="ECO:0000313" key="4">
    <source>
        <dbReference type="Proteomes" id="UP000296352"/>
    </source>
</evidence>
<keyword evidence="4" id="KW-1185">Reference proteome</keyword>
<comment type="cofactor">
    <cofactor evidence="1">
        <name>Mn(2+)</name>
        <dbReference type="ChEBI" id="CHEBI:29035"/>
    </cofactor>
    <text evidence="1">The Mn(2+) ion enhances activity.</text>
</comment>